<dbReference type="CDD" id="cd15457">
    <property type="entry name" value="NADAR"/>
    <property type="match status" value="1"/>
</dbReference>
<dbReference type="Gene3D" id="1.10.357.40">
    <property type="entry name" value="YbiA-like"/>
    <property type="match status" value="1"/>
</dbReference>
<dbReference type="InterPro" id="IPR037238">
    <property type="entry name" value="YbiA-like_sf"/>
</dbReference>
<dbReference type="SUPFAM" id="SSF143990">
    <property type="entry name" value="YbiA-like"/>
    <property type="match status" value="1"/>
</dbReference>
<comment type="catalytic activity">
    <reaction evidence="2">
        <text>2,5-diamino-6-hydroxy-4-(5-phosphoribosylamino)-pyrimidine + H2O = 2,5,6-triamino-4-hydroxypyrimidine + D-ribose 5-phosphate</text>
        <dbReference type="Rhea" id="RHEA:23436"/>
        <dbReference type="ChEBI" id="CHEBI:15377"/>
        <dbReference type="ChEBI" id="CHEBI:58614"/>
        <dbReference type="ChEBI" id="CHEBI:78346"/>
        <dbReference type="ChEBI" id="CHEBI:137796"/>
    </reaction>
</comment>
<reference evidence="4 5" key="1">
    <citation type="submission" date="2019-02" db="EMBL/GenBank/DDBJ databases">
        <title>Deep-cultivation of Planctomycetes and their phenomic and genomic characterization uncovers novel biology.</title>
        <authorList>
            <person name="Wiegand S."/>
            <person name="Jogler M."/>
            <person name="Boedeker C."/>
            <person name="Pinto D."/>
            <person name="Vollmers J."/>
            <person name="Rivas-Marin E."/>
            <person name="Kohn T."/>
            <person name="Peeters S.H."/>
            <person name="Heuer A."/>
            <person name="Rast P."/>
            <person name="Oberbeckmann S."/>
            <person name="Bunk B."/>
            <person name="Jeske O."/>
            <person name="Meyerdierks A."/>
            <person name="Storesund J.E."/>
            <person name="Kallscheuer N."/>
            <person name="Luecker S."/>
            <person name="Lage O.M."/>
            <person name="Pohl T."/>
            <person name="Merkel B.J."/>
            <person name="Hornburger P."/>
            <person name="Mueller R.-W."/>
            <person name="Bruemmer F."/>
            <person name="Labrenz M."/>
            <person name="Spormann A.M."/>
            <person name="Op den Camp H."/>
            <person name="Overmann J."/>
            <person name="Amann R."/>
            <person name="Jetten M.S.M."/>
            <person name="Mascher T."/>
            <person name="Medema M.H."/>
            <person name="Devos D.P."/>
            <person name="Kaster A.-K."/>
            <person name="Ovreas L."/>
            <person name="Rohde M."/>
            <person name="Galperin M.Y."/>
            <person name="Jogler C."/>
        </authorList>
    </citation>
    <scope>NUCLEOTIDE SEQUENCE [LARGE SCALE GENOMIC DNA]</scope>
    <source>
        <strain evidence="4 5">Pan153</strain>
    </source>
</reference>
<name>A0A518FH06_9PLAN</name>
<evidence type="ECO:0000313" key="5">
    <source>
        <dbReference type="Proteomes" id="UP000320839"/>
    </source>
</evidence>
<gene>
    <name evidence="4" type="ORF">Pan153_02370</name>
</gene>
<evidence type="ECO:0000256" key="2">
    <source>
        <dbReference type="ARBA" id="ARBA00000751"/>
    </source>
</evidence>
<protein>
    <recommendedName>
        <fullName evidence="3">NADAR domain-containing protein</fullName>
    </recommendedName>
</protein>
<organism evidence="4 5">
    <name type="scientific">Gimesia panareensis</name>
    <dbReference type="NCBI Taxonomy" id="2527978"/>
    <lineage>
        <taxon>Bacteria</taxon>
        <taxon>Pseudomonadati</taxon>
        <taxon>Planctomycetota</taxon>
        <taxon>Planctomycetia</taxon>
        <taxon>Planctomycetales</taxon>
        <taxon>Planctomycetaceae</taxon>
        <taxon>Gimesia</taxon>
    </lineage>
</organism>
<dbReference type="InterPro" id="IPR012816">
    <property type="entry name" value="NADAR"/>
</dbReference>
<accession>A0A518FH06</accession>
<dbReference type="EMBL" id="CP036317">
    <property type="protein sequence ID" value="QDV15621.1"/>
    <property type="molecule type" value="Genomic_DNA"/>
</dbReference>
<comment type="catalytic activity">
    <reaction evidence="1">
        <text>5-amino-6-(5-phospho-D-ribosylamino)uracil + H2O = 5,6-diaminouracil + D-ribose 5-phosphate</text>
        <dbReference type="Rhea" id="RHEA:55020"/>
        <dbReference type="ChEBI" id="CHEBI:15377"/>
        <dbReference type="ChEBI" id="CHEBI:46252"/>
        <dbReference type="ChEBI" id="CHEBI:58453"/>
        <dbReference type="ChEBI" id="CHEBI:78346"/>
    </reaction>
</comment>
<dbReference type="NCBIfam" id="TIGR02464">
    <property type="entry name" value="ribofla_fusion"/>
    <property type="match status" value="1"/>
</dbReference>
<evidence type="ECO:0000256" key="1">
    <source>
        <dbReference type="ARBA" id="ARBA00000022"/>
    </source>
</evidence>
<sequence>MSDLEVFTFFWDGPFSQWEPCYFVIDDVEYNCAEQYMMAEKARLFGDDETLEMIMDTDLPRTQKALGRQVNGFDKSVWEDDDETVNGQPFCWNVVWRGSMAKFGQNSYLLQQLLETDGTTLVEASPEDPIWGIGLPEGHPNCYSRETWQGLNWLGEILTNVREHLKQNA</sequence>
<evidence type="ECO:0000259" key="3">
    <source>
        <dbReference type="Pfam" id="PF08719"/>
    </source>
</evidence>
<proteinExistence type="predicted"/>
<dbReference type="AlphaFoldDB" id="A0A518FH06"/>
<dbReference type="Pfam" id="PF08719">
    <property type="entry name" value="NADAR"/>
    <property type="match status" value="1"/>
</dbReference>
<dbReference type="Proteomes" id="UP000320839">
    <property type="component" value="Chromosome"/>
</dbReference>
<feature type="domain" description="NADAR" evidence="3">
    <location>
        <begin position="13"/>
        <end position="166"/>
    </location>
</feature>
<evidence type="ECO:0000313" key="4">
    <source>
        <dbReference type="EMBL" id="QDV15621.1"/>
    </source>
</evidence>